<protein>
    <submittedName>
        <fullName evidence="2">Uncharacterized protein</fullName>
    </submittedName>
</protein>
<evidence type="ECO:0000313" key="2">
    <source>
        <dbReference type="EMBL" id="TEB22262.1"/>
    </source>
</evidence>
<feature type="compositionally biased region" description="Polar residues" evidence="1">
    <location>
        <begin position="53"/>
        <end position="63"/>
    </location>
</feature>
<dbReference type="EMBL" id="QPFP01000094">
    <property type="protein sequence ID" value="TEB22262.1"/>
    <property type="molecule type" value="Genomic_DNA"/>
</dbReference>
<evidence type="ECO:0000256" key="1">
    <source>
        <dbReference type="SAM" id="MobiDB-lite"/>
    </source>
</evidence>
<sequence length="187" mass="20356">MQDENSYPGSVAPVCLGIYELGQITIIARKVSQGKASNPKNKRWPRKKVNEANLPSNQQNSRIQRTDHSHILPIAMHRGTESLEAAGCGVCTMLELVGGGGKGGSRVADVIIAAARDACGFHDITWVVGFPATGPKKRKEFFWVIEGRRALSHVKKRQIADEPSKKEERGGQKINLPSPHSNVGPDD</sequence>
<reference evidence="2 3" key="1">
    <citation type="journal article" date="2019" name="Nat. Ecol. Evol.">
        <title>Megaphylogeny resolves global patterns of mushroom evolution.</title>
        <authorList>
            <person name="Varga T."/>
            <person name="Krizsan K."/>
            <person name="Foldi C."/>
            <person name="Dima B."/>
            <person name="Sanchez-Garcia M."/>
            <person name="Sanchez-Ramirez S."/>
            <person name="Szollosi G.J."/>
            <person name="Szarkandi J.G."/>
            <person name="Papp V."/>
            <person name="Albert L."/>
            <person name="Andreopoulos W."/>
            <person name="Angelini C."/>
            <person name="Antonin V."/>
            <person name="Barry K.W."/>
            <person name="Bougher N.L."/>
            <person name="Buchanan P."/>
            <person name="Buyck B."/>
            <person name="Bense V."/>
            <person name="Catcheside P."/>
            <person name="Chovatia M."/>
            <person name="Cooper J."/>
            <person name="Damon W."/>
            <person name="Desjardin D."/>
            <person name="Finy P."/>
            <person name="Geml J."/>
            <person name="Haridas S."/>
            <person name="Hughes K."/>
            <person name="Justo A."/>
            <person name="Karasinski D."/>
            <person name="Kautmanova I."/>
            <person name="Kiss B."/>
            <person name="Kocsube S."/>
            <person name="Kotiranta H."/>
            <person name="LaButti K.M."/>
            <person name="Lechner B.E."/>
            <person name="Liimatainen K."/>
            <person name="Lipzen A."/>
            <person name="Lukacs Z."/>
            <person name="Mihaltcheva S."/>
            <person name="Morgado L.N."/>
            <person name="Niskanen T."/>
            <person name="Noordeloos M.E."/>
            <person name="Ohm R.A."/>
            <person name="Ortiz-Santana B."/>
            <person name="Ovrebo C."/>
            <person name="Racz N."/>
            <person name="Riley R."/>
            <person name="Savchenko A."/>
            <person name="Shiryaev A."/>
            <person name="Soop K."/>
            <person name="Spirin V."/>
            <person name="Szebenyi C."/>
            <person name="Tomsovsky M."/>
            <person name="Tulloss R.E."/>
            <person name="Uehling J."/>
            <person name="Grigoriev I.V."/>
            <person name="Vagvolgyi C."/>
            <person name="Papp T."/>
            <person name="Martin F.M."/>
            <person name="Miettinen O."/>
            <person name="Hibbett D.S."/>
            <person name="Nagy L.G."/>
        </authorList>
    </citation>
    <scope>NUCLEOTIDE SEQUENCE [LARGE SCALE GENOMIC DNA]</scope>
    <source>
        <strain evidence="2 3">FP101781</strain>
    </source>
</reference>
<proteinExistence type="predicted"/>
<accession>A0A4Y7SKH0</accession>
<dbReference type="AlphaFoldDB" id="A0A4Y7SKH0"/>
<keyword evidence="3" id="KW-1185">Reference proteome</keyword>
<comment type="caution">
    <text evidence="2">The sequence shown here is derived from an EMBL/GenBank/DDBJ whole genome shotgun (WGS) entry which is preliminary data.</text>
</comment>
<feature type="region of interest" description="Disordered" evidence="1">
    <location>
        <begin position="35"/>
        <end position="64"/>
    </location>
</feature>
<feature type="region of interest" description="Disordered" evidence="1">
    <location>
        <begin position="153"/>
        <end position="187"/>
    </location>
</feature>
<gene>
    <name evidence="2" type="ORF">FA13DRAFT_1716189</name>
</gene>
<organism evidence="2 3">
    <name type="scientific">Coprinellus micaceus</name>
    <name type="common">Glistening ink-cap mushroom</name>
    <name type="synonym">Coprinus micaceus</name>
    <dbReference type="NCBI Taxonomy" id="71717"/>
    <lineage>
        <taxon>Eukaryota</taxon>
        <taxon>Fungi</taxon>
        <taxon>Dikarya</taxon>
        <taxon>Basidiomycota</taxon>
        <taxon>Agaricomycotina</taxon>
        <taxon>Agaricomycetes</taxon>
        <taxon>Agaricomycetidae</taxon>
        <taxon>Agaricales</taxon>
        <taxon>Agaricineae</taxon>
        <taxon>Psathyrellaceae</taxon>
        <taxon>Coprinellus</taxon>
    </lineage>
</organism>
<dbReference type="Proteomes" id="UP000298030">
    <property type="component" value="Unassembled WGS sequence"/>
</dbReference>
<evidence type="ECO:0000313" key="3">
    <source>
        <dbReference type="Proteomes" id="UP000298030"/>
    </source>
</evidence>
<name>A0A4Y7SKH0_COPMI</name>
<feature type="compositionally biased region" description="Basic and acidic residues" evidence="1">
    <location>
        <begin position="158"/>
        <end position="171"/>
    </location>
</feature>